<reference evidence="3 4" key="1">
    <citation type="journal article" date="2020" name="Microorganisms">
        <title>Osmotic Adaptation and Compatible Solute Biosynthesis of Phototrophic Bacteria as Revealed from Genome Analyses.</title>
        <authorList>
            <person name="Imhoff J.F."/>
            <person name="Rahn T."/>
            <person name="Kunzel S."/>
            <person name="Keller A."/>
            <person name="Neulinger S.C."/>
        </authorList>
    </citation>
    <scope>NUCLEOTIDE SEQUENCE [LARGE SCALE GENOMIC DNA]</scope>
    <source>
        <strain evidence="3 4">DSM 15382</strain>
    </source>
</reference>
<dbReference type="InterPro" id="IPR036928">
    <property type="entry name" value="AS_sf"/>
</dbReference>
<comment type="caution">
    <text evidence="3">The sequence shown here is derived from an EMBL/GenBank/DDBJ whole genome shotgun (WGS) entry which is preliminary data.</text>
</comment>
<feature type="region of interest" description="Disordered" evidence="1">
    <location>
        <begin position="1"/>
        <end position="101"/>
    </location>
</feature>
<feature type="compositionally biased region" description="Low complexity" evidence="1">
    <location>
        <begin position="90"/>
        <end position="101"/>
    </location>
</feature>
<evidence type="ECO:0000259" key="2">
    <source>
        <dbReference type="Pfam" id="PF01425"/>
    </source>
</evidence>
<dbReference type="InterPro" id="IPR023631">
    <property type="entry name" value="Amidase_dom"/>
</dbReference>
<dbReference type="Gene3D" id="3.90.1300.10">
    <property type="entry name" value="Amidase signature (AS) domain"/>
    <property type="match status" value="1"/>
</dbReference>
<dbReference type="InterPro" id="IPR020556">
    <property type="entry name" value="Amidase_CS"/>
</dbReference>
<name>A0ABS1D261_9PROT</name>
<dbReference type="InterPro" id="IPR000120">
    <property type="entry name" value="Amidase"/>
</dbReference>
<dbReference type="SUPFAM" id="SSF75304">
    <property type="entry name" value="Amidase signature (AS) enzymes"/>
    <property type="match status" value="1"/>
</dbReference>
<gene>
    <name evidence="3" type="ORF">CKO45_18350</name>
</gene>
<dbReference type="Pfam" id="PF01425">
    <property type="entry name" value="Amidase"/>
    <property type="match status" value="1"/>
</dbReference>
<feature type="compositionally biased region" description="Basic residues" evidence="1">
    <location>
        <begin position="73"/>
        <end position="89"/>
    </location>
</feature>
<evidence type="ECO:0000256" key="1">
    <source>
        <dbReference type="SAM" id="MobiDB-lite"/>
    </source>
</evidence>
<protein>
    <recommendedName>
        <fullName evidence="2">Amidase domain-containing protein</fullName>
    </recommendedName>
</protein>
<accession>A0ABS1D261</accession>
<dbReference type="EMBL" id="NRSG01000155">
    <property type="protein sequence ID" value="MBK1660197.1"/>
    <property type="molecule type" value="Genomic_DNA"/>
</dbReference>
<evidence type="ECO:0000313" key="3">
    <source>
        <dbReference type="EMBL" id="MBK1660197.1"/>
    </source>
</evidence>
<feature type="domain" description="Amidase" evidence="2">
    <location>
        <begin position="128"/>
        <end position="547"/>
    </location>
</feature>
<evidence type="ECO:0000313" key="4">
    <source>
        <dbReference type="Proteomes" id="UP000697995"/>
    </source>
</evidence>
<sequence length="567" mass="59674">MAAAEGFPLPRPAPASIPVRDRRKTPAKGDGTDARAEPHERRVPCCIQRRPGRGCRPAARLGRPSRRCGGGDRRRRPAAHRLRPARRPGGRTPAGASRAGADAVTAPHALTLAEAAALIAARRLSPVELLQDCLDRMAALEPRLNAVIRLLAEEATAAARAAEAEIAKAGPRSPLHGIPVGLKDIIDLAGHPTTCHSKLCLDRVAAGDAAVVARLREAGAVFPAKLATHEFAIGGPAFDLPFPPARNPWNPAHHPGGSSSGSGAAVAARMLPAALGTDTGGSVRHPASHCGLVGLKPTYGLVSRRGVFPLSFTLDHVGPMTRTVRDGALLLNAMAGHDPADPGSAAHPPEDYARDLHRGVAGLRIGFVRHFHERDMAATPEVAAALEAAAALLRAEAAEVVDVALPPLGEFAAVNRAIMLPEAASIHEAWLRERPGDYAAVTRRRLLPGMFVTGADYVAAQRRRRQLTAAVQDAFAGVDLLLCASSMDPASRIDDSPEVERTYPRQARTPFNVTGHPALSVMCGISGAAGLPLGMQLVGPSFSEALIFRAAAAYERAAPWRERLPPL</sequence>
<dbReference type="PROSITE" id="PS00571">
    <property type="entry name" value="AMIDASES"/>
    <property type="match status" value="1"/>
</dbReference>
<dbReference type="Proteomes" id="UP000697995">
    <property type="component" value="Unassembled WGS sequence"/>
</dbReference>
<dbReference type="PANTHER" id="PTHR11895:SF176">
    <property type="entry name" value="AMIDASE AMID-RELATED"/>
    <property type="match status" value="1"/>
</dbReference>
<feature type="compositionally biased region" description="Basic and acidic residues" evidence="1">
    <location>
        <begin position="30"/>
        <end position="43"/>
    </location>
</feature>
<keyword evidence="4" id="KW-1185">Reference proteome</keyword>
<organism evidence="3 4">
    <name type="scientific">Paracraurococcus ruber</name>
    <dbReference type="NCBI Taxonomy" id="77675"/>
    <lineage>
        <taxon>Bacteria</taxon>
        <taxon>Pseudomonadati</taxon>
        <taxon>Pseudomonadota</taxon>
        <taxon>Alphaproteobacteria</taxon>
        <taxon>Acetobacterales</taxon>
        <taxon>Roseomonadaceae</taxon>
        <taxon>Paracraurococcus</taxon>
    </lineage>
</organism>
<dbReference type="PANTHER" id="PTHR11895">
    <property type="entry name" value="TRANSAMIDASE"/>
    <property type="match status" value="1"/>
</dbReference>
<proteinExistence type="predicted"/>